<keyword evidence="3" id="KW-0050">Antiport</keyword>
<protein>
    <submittedName>
        <fullName evidence="12">K(+)/H(+) antiporter NhaP</fullName>
    </submittedName>
</protein>
<dbReference type="GO" id="GO:0006813">
    <property type="term" value="P:potassium ion transport"/>
    <property type="evidence" value="ECO:0007669"/>
    <property type="project" value="InterPro"/>
</dbReference>
<feature type="transmembrane region" description="Helical" evidence="9">
    <location>
        <begin position="391"/>
        <end position="410"/>
    </location>
</feature>
<evidence type="ECO:0000313" key="12">
    <source>
        <dbReference type="EMBL" id="QDV07424.1"/>
    </source>
</evidence>
<dbReference type="Pfam" id="PF02254">
    <property type="entry name" value="TrkA_N"/>
    <property type="match status" value="1"/>
</dbReference>
<keyword evidence="6 9" id="KW-1133">Transmembrane helix</keyword>
<evidence type="ECO:0000256" key="1">
    <source>
        <dbReference type="ARBA" id="ARBA00004651"/>
    </source>
</evidence>
<dbReference type="InterPro" id="IPR006153">
    <property type="entry name" value="Cation/H_exchanger_TM"/>
</dbReference>
<dbReference type="InterPro" id="IPR038770">
    <property type="entry name" value="Na+/solute_symporter_sf"/>
</dbReference>
<dbReference type="PANTHER" id="PTHR32507:SF0">
    <property type="entry name" value="NA(+)_H(+) ANTIPORTER 2-RELATED"/>
    <property type="match status" value="1"/>
</dbReference>
<evidence type="ECO:0000256" key="2">
    <source>
        <dbReference type="ARBA" id="ARBA00022448"/>
    </source>
</evidence>
<feature type="transmembrane region" description="Helical" evidence="9">
    <location>
        <begin position="140"/>
        <end position="160"/>
    </location>
</feature>
<feature type="transmembrane region" description="Helical" evidence="9">
    <location>
        <begin position="53"/>
        <end position="70"/>
    </location>
</feature>
<evidence type="ECO:0000256" key="6">
    <source>
        <dbReference type="ARBA" id="ARBA00022989"/>
    </source>
</evidence>
<feature type="transmembrane region" description="Helical" evidence="9">
    <location>
        <begin position="27"/>
        <end position="46"/>
    </location>
</feature>
<organism evidence="12 13">
    <name type="scientific">Saltatorellus ferox</name>
    <dbReference type="NCBI Taxonomy" id="2528018"/>
    <lineage>
        <taxon>Bacteria</taxon>
        <taxon>Pseudomonadati</taxon>
        <taxon>Planctomycetota</taxon>
        <taxon>Planctomycetia</taxon>
        <taxon>Planctomycetia incertae sedis</taxon>
        <taxon>Saltatorellus</taxon>
    </lineage>
</organism>
<dbReference type="InterPro" id="IPR003148">
    <property type="entry name" value="RCK_N"/>
</dbReference>
<sequence length="640" mass="66782">MLLAITQQAIDAGAADAAPIASRAASPLVALALIGAAGIGAQWAAWKLKLPSILLLLLAGILVGPLLGWLQPHDLFGAVLYPLVSLAVAVILYEGGLSLHLHELGAHGTPILRLLTVGVVTTWTLATIAALTIAKLPWETAMVLGAILTVTGPTVIGPLLRQIRPRGPAEAIAKWEGIVVDVVGATLAVLVLHVATEGFAQDGAIHSATGALVDLFKTAIVGTAFGVLGTYALAIPLRKHLIPDELENAVSLAIVLGIFVAADSLAHESGLLAVTLMGFLLANRKDVSVHHIIEFKENLRVLLISTLFIVLAATIDLGALRATGWNGLLFVVALIVVVRPASVFLSTLGTTLTSADRTFLAFLAPRGIVAAAVSSLFALRMQEANVPGADLMAPLAFLVIVVTVAVYGLGAGPLARRLKLSDPDAQGTLIAGAGPFALEFGRALKKLGIDVVHVDTNRASIAEARLGGLPAYYGSILSSEVVGSLPLGGTGRFVGLTPNDEVNALAAAHFSTLYERANVYQSASGARSADDARKDLRGRTLFHGDWPLSRLDGAIRAGSVVKTTNLTEEFGFAKFLEKYGENTLPLGIVRNGRLELFTADKPPAPEPEAALLSLVREKKEEEQVQIRQAAATSSAAAVLP</sequence>
<gene>
    <name evidence="12" type="primary">nhaP_3</name>
    <name evidence="12" type="ORF">Poly30_29480</name>
</gene>
<reference evidence="12 13" key="1">
    <citation type="submission" date="2019-02" db="EMBL/GenBank/DDBJ databases">
        <title>Deep-cultivation of Planctomycetes and their phenomic and genomic characterization uncovers novel biology.</title>
        <authorList>
            <person name="Wiegand S."/>
            <person name="Jogler M."/>
            <person name="Boedeker C."/>
            <person name="Pinto D."/>
            <person name="Vollmers J."/>
            <person name="Rivas-Marin E."/>
            <person name="Kohn T."/>
            <person name="Peeters S.H."/>
            <person name="Heuer A."/>
            <person name="Rast P."/>
            <person name="Oberbeckmann S."/>
            <person name="Bunk B."/>
            <person name="Jeske O."/>
            <person name="Meyerdierks A."/>
            <person name="Storesund J.E."/>
            <person name="Kallscheuer N."/>
            <person name="Luecker S."/>
            <person name="Lage O.M."/>
            <person name="Pohl T."/>
            <person name="Merkel B.J."/>
            <person name="Hornburger P."/>
            <person name="Mueller R.-W."/>
            <person name="Bruemmer F."/>
            <person name="Labrenz M."/>
            <person name="Spormann A.M."/>
            <person name="Op den Camp H."/>
            <person name="Overmann J."/>
            <person name="Amann R."/>
            <person name="Jetten M.S.M."/>
            <person name="Mascher T."/>
            <person name="Medema M.H."/>
            <person name="Devos D.P."/>
            <person name="Kaster A.-K."/>
            <person name="Ovreas L."/>
            <person name="Rohde M."/>
            <person name="Galperin M.Y."/>
            <person name="Jogler C."/>
        </authorList>
    </citation>
    <scope>NUCLEOTIDE SEQUENCE [LARGE SCALE GENOMIC DNA]</scope>
    <source>
        <strain evidence="12 13">Poly30</strain>
    </source>
</reference>
<dbReference type="Proteomes" id="UP000320390">
    <property type="component" value="Chromosome"/>
</dbReference>
<feature type="domain" description="RCK N-terminal" evidence="11">
    <location>
        <begin position="429"/>
        <end position="529"/>
    </location>
</feature>
<evidence type="ECO:0000256" key="8">
    <source>
        <dbReference type="ARBA" id="ARBA00023136"/>
    </source>
</evidence>
<dbReference type="PANTHER" id="PTHR32507">
    <property type="entry name" value="NA(+)/H(+) ANTIPORTER 1"/>
    <property type="match status" value="1"/>
</dbReference>
<evidence type="ECO:0000259" key="11">
    <source>
        <dbReference type="Pfam" id="PF02254"/>
    </source>
</evidence>
<proteinExistence type="predicted"/>
<keyword evidence="4" id="KW-1003">Cell membrane</keyword>
<keyword evidence="7" id="KW-0406">Ion transport</keyword>
<feature type="transmembrane region" description="Helical" evidence="9">
    <location>
        <begin position="359"/>
        <end position="379"/>
    </location>
</feature>
<dbReference type="SUPFAM" id="SSF51735">
    <property type="entry name" value="NAD(P)-binding Rossmann-fold domains"/>
    <property type="match status" value="1"/>
</dbReference>
<feature type="transmembrane region" description="Helical" evidence="9">
    <location>
        <begin position="172"/>
        <end position="195"/>
    </location>
</feature>
<dbReference type="RefSeq" id="WP_145198439.1">
    <property type="nucleotide sequence ID" value="NZ_CP036434.1"/>
</dbReference>
<feature type="transmembrane region" description="Helical" evidence="9">
    <location>
        <begin position="114"/>
        <end position="134"/>
    </location>
</feature>
<keyword evidence="2" id="KW-0813">Transport</keyword>
<keyword evidence="13" id="KW-1185">Reference proteome</keyword>
<comment type="subcellular location">
    <subcellularLocation>
        <location evidence="1">Cell membrane</location>
        <topology evidence="1">Multi-pass membrane protein</topology>
    </subcellularLocation>
</comment>
<dbReference type="GO" id="GO:0015297">
    <property type="term" value="F:antiporter activity"/>
    <property type="evidence" value="ECO:0007669"/>
    <property type="project" value="UniProtKB-KW"/>
</dbReference>
<feature type="transmembrane region" description="Helical" evidence="9">
    <location>
        <begin position="249"/>
        <end position="281"/>
    </location>
</feature>
<evidence type="ECO:0000313" key="13">
    <source>
        <dbReference type="Proteomes" id="UP000320390"/>
    </source>
</evidence>
<feature type="domain" description="Cation/H+ exchanger transmembrane" evidence="10">
    <location>
        <begin position="45"/>
        <end position="416"/>
    </location>
</feature>
<dbReference type="OrthoDB" id="570124at2"/>
<dbReference type="Pfam" id="PF00999">
    <property type="entry name" value="Na_H_Exchanger"/>
    <property type="match status" value="1"/>
</dbReference>
<dbReference type="EMBL" id="CP036434">
    <property type="protein sequence ID" value="QDV07424.1"/>
    <property type="molecule type" value="Genomic_DNA"/>
</dbReference>
<evidence type="ECO:0000259" key="10">
    <source>
        <dbReference type="Pfam" id="PF00999"/>
    </source>
</evidence>
<feature type="transmembrane region" description="Helical" evidence="9">
    <location>
        <begin position="215"/>
        <end position="237"/>
    </location>
</feature>
<keyword evidence="5 9" id="KW-0812">Transmembrane</keyword>
<feature type="transmembrane region" description="Helical" evidence="9">
    <location>
        <begin position="76"/>
        <end position="93"/>
    </location>
</feature>
<dbReference type="GO" id="GO:0005886">
    <property type="term" value="C:plasma membrane"/>
    <property type="evidence" value="ECO:0007669"/>
    <property type="project" value="UniProtKB-SubCell"/>
</dbReference>
<dbReference type="InterPro" id="IPR036291">
    <property type="entry name" value="NAD(P)-bd_dom_sf"/>
</dbReference>
<keyword evidence="8 9" id="KW-0472">Membrane</keyword>
<name>A0A518ETJ9_9BACT</name>
<evidence type="ECO:0000256" key="5">
    <source>
        <dbReference type="ARBA" id="ARBA00022692"/>
    </source>
</evidence>
<accession>A0A518ETJ9</accession>
<evidence type="ECO:0000256" key="7">
    <source>
        <dbReference type="ARBA" id="ARBA00023065"/>
    </source>
</evidence>
<dbReference type="Gene3D" id="1.20.1530.20">
    <property type="match status" value="1"/>
</dbReference>
<feature type="transmembrane region" description="Helical" evidence="9">
    <location>
        <begin position="301"/>
        <end position="320"/>
    </location>
</feature>
<dbReference type="GO" id="GO:1902600">
    <property type="term" value="P:proton transmembrane transport"/>
    <property type="evidence" value="ECO:0007669"/>
    <property type="project" value="InterPro"/>
</dbReference>
<evidence type="ECO:0000256" key="9">
    <source>
        <dbReference type="SAM" id="Phobius"/>
    </source>
</evidence>
<dbReference type="AlphaFoldDB" id="A0A518ETJ9"/>
<evidence type="ECO:0000256" key="4">
    <source>
        <dbReference type="ARBA" id="ARBA00022475"/>
    </source>
</evidence>
<feature type="transmembrane region" description="Helical" evidence="9">
    <location>
        <begin position="327"/>
        <end position="347"/>
    </location>
</feature>
<evidence type="ECO:0000256" key="3">
    <source>
        <dbReference type="ARBA" id="ARBA00022449"/>
    </source>
</evidence>